<dbReference type="InterPro" id="IPR051908">
    <property type="entry name" value="Ribosomal_N-acetyltransferase"/>
</dbReference>
<gene>
    <name evidence="2" type="ORF">G5C66_00620</name>
</gene>
<dbReference type="Proteomes" id="UP000483261">
    <property type="component" value="Unassembled WGS sequence"/>
</dbReference>
<accession>A0A6M1QTZ2</accession>
<dbReference type="EMBL" id="JAALAA010000001">
    <property type="protein sequence ID" value="NGN91244.1"/>
    <property type="molecule type" value="Genomic_DNA"/>
</dbReference>
<dbReference type="InterPro" id="IPR000182">
    <property type="entry name" value="GNAT_dom"/>
</dbReference>
<dbReference type="GO" id="GO:0005737">
    <property type="term" value="C:cytoplasm"/>
    <property type="evidence" value="ECO:0007669"/>
    <property type="project" value="TreeGrafter"/>
</dbReference>
<keyword evidence="3" id="KW-1185">Reference proteome</keyword>
<dbReference type="PANTHER" id="PTHR43441:SF11">
    <property type="entry name" value="RIBOSOMAL-PROTEIN-SERINE ACETYLTRANSFERASE"/>
    <property type="match status" value="1"/>
</dbReference>
<evidence type="ECO:0000313" key="2">
    <source>
        <dbReference type="EMBL" id="NGN91244.1"/>
    </source>
</evidence>
<proteinExistence type="predicted"/>
<dbReference type="AlphaFoldDB" id="A0A6M1QTZ2"/>
<dbReference type="SUPFAM" id="SSF55729">
    <property type="entry name" value="Acyl-CoA N-acyltransferases (Nat)"/>
    <property type="match status" value="1"/>
</dbReference>
<reference evidence="2 3" key="1">
    <citation type="submission" date="2020-02" db="EMBL/GenBank/DDBJ databases">
        <title>Whole-genome analyses of novel actinobacteria.</title>
        <authorList>
            <person name="Sahin N."/>
        </authorList>
    </citation>
    <scope>NUCLEOTIDE SEQUENCE [LARGE SCALE GENOMIC DNA]</scope>
    <source>
        <strain evidence="2 3">KC13</strain>
    </source>
</reference>
<evidence type="ECO:0000313" key="3">
    <source>
        <dbReference type="Proteomes" id="UP000483261"/>
    </source>
</evidence>
<dbReference type="PANTHER" id="PTHR43441">
    <property type="entry name" value="RIBOSOMAL-PROTEIN-SERINE ACETYLTRANSFERASE"/>
    <property type="match status" value="1"/>
</dbReference>
<name>A0A6M1QTZ2_9ACTN</name>
<comment type="caution">
    <text evidence="2">The sequence shown here is derived from an EMBL/GenBank/DDBJ whole genome shotgun (WGS) entry which is preliminary data.</text>
</comment>
<sequence>MTLIDVWPLFGLVIRTPRLELRLPTDDELTRLAQVAADGVHEPTERPFLTPWAEQPPLDRARHVLRSAWSSRGEWQPGDWSLGLTVFVEADPIGMVWVSATEFAERREVSTASWLGLPHHRRGFGTEARLGALTLAFDHLGAAYATSEAFPDNAASVGVSTKLGYEPDGISRDVRDGEVLVSHRLRLGRERWERNDRSGIEVSGVEPCLSWFGVA</sequence>
<organism evidence="2 3">
    <name type="scientific">Nocardioides turkmenicus</name>
    <dbReference type="NCBI Taxonomy" id="2711220"/>
    <lineage>
        <taxon>Bacteria</taxon>
        <taxon>Bacillati</taxon>
        <taxon>Actinomycetota</taxon>
        <taxon>Actinomycetes</taxon>
        <taxon>Propionibacteriales</taxon>
        <taxon>Nocardioidaceae</taxon>
        <taxon>Nocardioides</taxon>
    </lineage>
</organism>
<dbReference type="Pfam" id="PF13302">
    <property type="entry name" value="Acetyltransf_3"/>
    <property type="match status" value="1"/>
</dbReference>
<protein>
    <submittedName>
        <fullName evidence="2">GNAT family N-acetyltransferase</fullName>
    </submittedName>
</protein>
<keyword evidence="2" id="KW-0808">Transferase</keyword>
<dbReference type="Gene3D" id="3.40.630.30">
    <property type="match status" value="1"/>
</dbReference>
<dbReference type="GO" id="GO:0008999">
    <property type="term" value="F:protein-N-terminal-alanine acetyltransferase activity"/>
    <property type="evidence" value="ECO:0007669"/>
    <property type="project" value="TreeGrafter"/>
</dbReference>
<dbReference type="InterPro" id="IPR016181">
    <property type="entry name" value="Acyl_CoA_acyltransferase"/>
</dbReference>
<dbReference type="GO" id="GO:1990189">
    <property type="term" value="F:protein N-terminal-serine acetyltransferase activity"/>
    <property type="evidence" value="ECO:0007669"/>
    <property type="project" value="TreeGrafter"/>
</dbReference>
<evidence type="ECO:0000259" key="1">
    <source>
        <dbReference type="Pfam" id="PF13302"/>
    </source>
</evidence>
<feature type="domain" description="N-acetyltransferase" evidence="1">
    <location>
        <begin position="18"/>
        <end position="165"/>
    </location>
</feature>